<evidence type="ECO:0000313" key="4">
    <source>
        <dbReference type="Proteomes" id="UP000032352"/>
    </source>
</evidence>
<sequence>MQYDRNYSVKKTLTKDVRYKKLSGVCAGLAKYYQLPRLVVRVAAIAALITFPVATGVAYLVSALLMSDS</sequence>
<evidence type="ECO:0000313" key="3">
    <source>
        <dbReference type="EMBL" id="WDE04609.1"/>
    </source>
</evidence>
<dbReference type="EMBL" id="CP059733">
    <property type="protein sequence ID" value="WDE04609.1"/>
    <property type="molecule type" value="Genomic_DNA"/>
</dbReference>
<keyword evidence="1" id="KW-1133">Transmembrane helix</keyword>
<reference evidence="3 4" key="2">
    <citation type="journal article" date="2022" name="Mar. Drugs">
        <title>Bioassay-Guided Fractionation Leads to the Detection of Cholic Acid Generated by the Rare Thalassomonas sp.</title>
        <authorList>
            <person name="Pheiffer F."/>
            <person name="Schneider Y.K."/>
            <person name="Hansen E.H."/>
            <person name="Andersen J.H."/>
            <person name="Isaksson J."/>
            <person name="Busche T."/>
            <person name="R C."/>
            <person name="Kalinowski J."/>
            <person name="Zyl L.V."/>
            <person name="Trindade M."/>
        </authorList>
    </citation>
    <scope>NUCLEOTIDE SEQUENCE [LARGE SCALE GENOMIC DNA]</scope>
    <source>
        <strain evidence="3 4">XOM25</strain>
    </source>
</reference>
<gene>
    <name evidence="3" type="ORF">SG34_025295</name>
</gene>
<feature type="domain" description="Phage shock protein PspC N-terminal" evidence="2">
    <location>
        <begin position="11"/>
        <end position="67"/>
    </location>
</feature>
<keyword evidence="1" id="KW-0472">Membrane</keyword>
<keyword evidence="4" id="KW-1185">Reference proteome</keyword>
<feature type="transmembrane region" description="Helical" evidence="1">
    <location>
        <begin position="38"/>
        <end position="61"/>
    </location>
</feature>
<proteinExistence type="predicted"/>
<dbReference type="Pfam" id="PF04024">
    <property type="entry name" value="PspC"/>
    <property type="match status" value="1"/>
</dbReference>
<keyword evidence="1" id="KW-0812">Transmembrane</keyword>
<dbReference type="RefSeq" id="WP_044839205.1">
    <property type="nucleotide sequence ID" value="NZ_CP059733.1"/>
</dbReference>
<dbReference type="AlphaFoldDB" id="A0AAE9Z235"/>
<dbReference type="KEGG" id="tvd:SG34_025295"/>
<dbReference type="Proteomes" id="UP000032352">
    <property type="component" value="Chromosome"/>
</dbReference>
<dbReference type="InterPro" id="IPR007168">
    <property type="entry name" value="Phageshock_PspC_N"/>
</dbReference>
<name>A0AAE9Z235_9GAMM</name>
<accession>A0AAE9Z235</accession>
<reference evidence="3 4" key="1">
    <citation type="journal article" date="2015" name="Genome Announc.">
        <title>Draft Genome Sequences of Marine Isolates of Thalassomonas viridans and Thalassomonas actiniarum.</title>
        <authorList>
            <person name="Olonade I."/>
            <person name="van Zyl L.J."/>
            <person name="Trindade M."/>
        </authorList>
    </citation>
    <scope>NUCLEOTIDE SEQUENCE [LARGE SCALE GENOMIC DNA]</scope>
    <source>
        <strain evidence="3 4">XOM25</strain>
    </source>
</reference>
<evidence type="ECO:0000259" key="2">
    <source>
        <dbReference type="Pfam" id="PF04024"/>
    </source>
</evidence>
<evidence type="ECO:0000256" key="1">
    <source>
        <dbReference type="SAM" id="Phobius"/>
    </source>
</evidence>
<protein>
    <submittedName>
        <fullName evidence="3">PspC domain-containing protein</fullName>
    </submittedName>
</protein>
<organism evidence="3 4">
    <name type="scientific">Thalassomonas viridans</name>
    <dbReference type="NCBI Taxonomy" id="137584"/>
    <lineage>
        <taxon>Bacteria</taxon>
        <taxon>Pseudomonadati</taxon>
        <taxon>Pseudomonadota</taxon>
        <taxon>Gammaproteobacteria</taxon>
        <taxon>Alteromonadales</taxon>
        <taxon>Colwelliaceae</taxon>
        <taxon>Thalassomonas</taxon>
    </lineage>
</organism>